<evidence type="ECO:0000313" key="3">
    <source>
        <dbReference type="Proteomes" id="UP000628984"/>
    </source>
</evidence>
<gene>
    <name evidence="2" type="ORF">GCM10011452_28120</name>
</gene>
<proteinExistence type="predicted"/>
<dbReference type="AlphaFoldDB" id="A0A918IYB0"/>
<protein>
    <recommendedName>
        <fullName evidence="1">AB hydrolase-1 domain-containing protein</fullName>
    </recommendedName>
</protein>
<accession>A0A918IYB0</accession>
<dbReference type="SUPFAM" id="SSF53474">
    <property type="entry name" value="alpha/beta-Hydrolases"/>
    <property type="match status" value="1"/>
</dbReference>
<dbReference type="PANTHER" id="PTHR37017:SF11">
    <property type="entry name" value="ESTERASE_LIPASE_THIOESTERASE DOMAIN-CONTAINING PROTEIN"/>
    <property type="match status" value="1"/>
</dbReference>
<dbReference type="InterPro" id="IPR000073">
    <property type="entry name" value="AB_hydrolase_1"/>
</dbReference>
<sequence length="223" mass="23811">MRFVFVPGACHGAWAWQKVLPFFNNSVAIDLPRAPTARLQDHAERILQAAGEKAVLVGHSAGGYAITAAAEHAPDRVAGLIYVCAYIPPATGQSLATLRRGWPDPPLDGAFRRGAASGTYSFRPDLLEDLFYHDCPAGTATTARDLLTDEPIGPQETPLPLRHAPTLPRAAIICTEDRALPPAFQRAMAAGLPTLDLPSAHSPFFSMPDRLAGAIAQLAARMT</sequence>
<evidence type="ECO:0000259" key="1">
    <source>
        <dbReference type="Pfam" id="PF12697"/>
    </source>
</evidence>
<dbReference type="EMBL" id="BMYQ01000009">
    <property type="protein sequence ID" value="GGW38008.1"/>
    <property type="molecule type" value="Genomic_DNA"/>
</dbReference>
<reference evidence="2" key="2">
    <citation type="submission" date="2020-09" db="EMBL/GenBank/DDBJ databases">
        <authorList>
            <person name="Sun Q."/>
            <person name="Kim S."/>
        </authorList>
    </citation>
    <scope>NUCLEOTIDE SEQUENCE</scope>
    <source>
        <strain evidence="2">KCTC 23714</strain>
    </source>
</reference>
<keyword evidence="3" id="KW-1185">Reference proteome</keyword>
<reference evidence="2" key="1">
    <citation type="journal article" date="2014" name="Int. J. Syst. Evol. Microbiol.">
        <title>Complete genome sequence of Corynebacterium casei LMG S-19264T (=DSM 44701T), isolated from a smear-ripened cheese.</title>
        <authorList>
            <consortium name="US DOE Joint Genome Institute (JGI-PGF)"/>
            <person name="Walter F."/>
            <person name="Albersmeier A."/>
            <person name="Kalinowski J."/>
            <person name="Ruckert C."/>
        </authorList>
    </citation>
    <scope>NUCLEOTIDE SEQUENCE</scope>
    <source>
        <strain evidence="2">KCTC 23714</strain>
    </source>
</reference>
<comment type="caution">
    <text evidence="2">The sequence shown here is derived from an EMBL/GenBank/DDBJ whole genome shotgun (WGS) entry which is preliminary data.</text>
</comment>
<dbReference type="PANTHER" id="PTHR37017">
    <property type="entry name" value="AB HYDROLASE-1 DOMAIN-CONTAINING PROTEIN-RELATED"/>
    <property type="match status" value="1"/>
</dbReference>
<dbReference type="Proteomes" id="UP000628984">
    <property type="component" value="Unassembled WGS sequence"/>
</dbReference>
<dbReference type="Pfam" id="PF12697">
    <property type="entry name" value="Abhydrolase_6"/>
    <property type="match status" value="1"/>
</dbReference>
<dbReference type="InterPro" id="IPR052897">
    <property type="entry name" value="Sec-Metab_Biosynth_Hydrolase"/>
</dbReference>
<dbReference type="InterPro" id="IPR029058">
    <property type="entry name" value="AB_hydrolase_fold"/>
</dbReference>
<dbReference type="Gene3D" id="3.40.50.1820">
    <property type="entry name" value="alpha/beta hydrolase"/>
    <property type="match status" value="1"/>
</dbReference>
<evidence type="ECO:0000313" key="2">
    <source>
        <dbReference type="EMBL" id="GGW38008.1"/>
    </source>
</evidence>
<organism evidence="2 3">
    <name type="scientific">Gemmobacter lanyuensis</name>
    <dbReference type="NCBI Taxonomy" id="1054497"/>
    <lineage>
        <taxon>Bacteria</taxon>
        <taxon>Pseudomonadati</taxon>
        <taxon>Pseudomonadota</taxon>
        <taxon>Alphaproteobacteria</taxon>
        <taxon>Rhodobacterales</taxon>
        <taxon>Paracoccaceae</taxon>
        <taxon>Gemmobacter</taxon>
    </lineage>
</organism>
<feature type="domain" description="AB hydrolase-1" evidence="1">
    <location>
        <begin position="3"/>
        <end position="213"/>
    </location>
</feature>
<name>A0A918IYB0_9RHOB</name>
<dbReference type="RefSeq" id="WP_189634515.1">
    <property type="nucleotide sequence ID" value="NZ_BMYQ01000009.1"/>
</dbReference>